<dbReference type="EMBL" id="MEKH01000008">
    <property type="protein sequence ID" value="ODO05010.1"/>
    <property type="molecule type" value="Genomic_DNA"/>
</dbReference>
<evidence type="ECO:0000313" key="3">
    <source>
        <dbReference type="Proteomes" id="UP000095149"/>
    </source>
</evidence>
<sequence length="186" mass="20284">MAAPTSTPIAAQSRARSAPSLVRTSSPLSLRASNESATAPSEASRSTLHMPTPRQPTFGDSLPDPAFVRSLPEAEAHVALMLVLRAADYNDHRTFLKAGSESRKVGCLGTHWRPQSLGDGISRPYETQLGTTPLPDSLAFRLRQADLGSDDEEPVEKPYPALSEKIKKRQAQNRKLEKDSIGKRKK</sequence>
<dbReference type="OrthoDB" id="10577211at2759"/>
<evidence type="ECO:0000256" key="1">
    <source>
        <dbReference type="SAM" id="MobiDB-lite"/>
    </source>
</evidence>
<dbReference type="AlphaFoldDB" id="A0A1E3JW40"/>
<feature type="compositionally biased region" description="Polar residues" evidence="1">
    <location>
        <begin position="1"/>
        <end position="10"/>
    </location>
</feature>
<organism evidence="2 3">
    <name type="scientific">Cryptococcus amylolentus CBS 6273</name>
    <dbReference type="NCBI Taxonomy" id="1296118"/>
    <lineage>
        <taxon>Eukaryota</taxon>
        <taxon>Fungi</taxon>
        <taxon>Dikarya</taxon>
        <taxon>Basidiomycota</taxon>
        <taxon>Agaricomycotina</taxon>
        <taxon>Tremellomycetes</taxon>
        <taxon>Tremellales</taxon>
        <taxon>Cryptococcaceae</taxon>
        <taxon>Cryptococcus</taxon>
    </lineage>
</organism>
<gene>
    <name evidence="2" type="ORF">I350_05622</name>
</gene>
<evidence type="ECO:0000313" key="2">
    <source>
        <dbReference type="EMBL" id="ODO05010.1"/>
    </source>
</evidence>
<feature type="compositionally biased region" description="Polar residues" evidence="1">
    <location>
        <begin position="22"/>
        <end position="49"/>
    </location>
</feature>
<dbReference type="Proteomes" id="UP000095149">
    <property type="component" value="Unassembled WGS sequence"/>
</dbReference>
<feature type="region of interest" description="Disordered" evidence="1">
    <location>
        <begin position="1"/>
        <end position="64"/>
    </location>
</feature>
<reference evidence="2 3" key="1">
    <citation type="submission" date="2016-06" db="EMBL/GenBank/DDBJ databases">
        <title>Evolution of pathogenesis and genome organization in the Tremellales.</title>
        <authorList>
            <person name="Cuomo C."/>
            <person name="Litvintseva A."/>
            <person name="Heitman J."/>
            <person name="Chen Y."/>
            <person name="Sun S."/>
            <person name="Springer D."/>
            <person name="Dromer F."/>
            <person name="Young S."/>
            <person name="Zeng Q."/>
            <person name="Chapman S."/>
            <person name="Gujja S."/>
            <person name="Saif S."/>
            <person name="Birren B."/>
        </authorList>
    </citation>
    <scope>NUCLEOTIDE SEQUENCE [LARGE SCALE GENOMIC DNA]</scope>
    <source>
        <strain evidence="2 3">CBS 6273</strain>
    </source>
</reference>
<feature type="region of interest" description="Disordered" evidence="1">
    <location>
        <begin position="144"/>
        <end position="186"/>
    </location>
</feature>
<accession>A0A1E3JW40</accession>
<feature type="compositionally biased region" description="Basic and acidic residues" evidence="1">
    <location>
        <begin position="174"/>
        <end position="186"/>
    </location>
</feature>
<protein>
    <submittedName>
        <fullName evidence="2">Uncharacterized protein</fullName>
    </submittedName>
</protein>
<name>A0A1E3JW40_9TREE</name>
<comment type="caution">
    <text evidence="2">The sequence shown here is derived from an EMBL/GenBank/DDBJ whole genome shotgun (WGS) entry which is preliminary data.</text>
</comment>
<proteinExistence type="predicted"/>